<feature type="transmembrane region" description="Helical" evidence="8">
    <location>
        <begin position="206"/>
        <end position="228"/>
    </location>
</feature>
<evidence type="ECO:0000256" key="5">
    <source>
        <dbReference type="ARBA" id="ARBA00022692"/>
    </source>
</evidence>
<dbReference type="InterPro" id="IPR038731">
    <property type="entry name" value="RgtA/B/C-like"/>
</dbReference>
<evidence type="ECO:0000256" key="4">
    <source>
        <dbReference type="ARBA" id="ARBA00022679"/>
    </source>
</evidence>
<evidence type="ECO:0000256" key="7">
    <source>
        <dbReference type="ARBA" id="ARBA00023136"/>
    </source>
</evidence>
<organism evidence="10 11">
    <name type="scientific">Candidatus Blackburnbacteria bacterium RIFCSPLOWO2_01_FULL_40_20</name>
    <dbReference type="NCBI Taxonomy" id="1797519"/>
    <lineage>
        <taxon>Bacteria</taxon>
        <taxon>Candidatus Blackburniibacteriota</taxon>
    </lineage>
</organism>
<keyword evidence="7 8" id="KW-0472">Membrane</keyword>
<keyword evidence="4" id="KW-0808">Transferase</keyword>
<feature type="transmembrane region" description="Helical" evidence="8">
    <location>
        <begin position="326"/>
        <end position="343"/>
    </location>
</feature>
<feature type="domain" description="Glycosyltransferase RgtA/B/C/D-like" evidence="9">
    <location>
        <begin position="68"/>
        <end position="216"/>
    </location>
</feature>
<dbReference type="GO" id="GO:0016763">
    <property type="term" value="F:pentosyltransferase activity"/>
    <property type="evidence" value="ECO:0007669"/>
    <property type="project" value="TreeGrafter"/>
</dbReference>
<feature type="transmembrane region" description="Helical" evidence="8">
    <location>
        <begin position="295"/>
        <end position="314"/>
    </location>
</feature>
<dbReference type="Pfam" id="PF13231">
    <property type="entry name" value="PMT_2"/>
    <property type="match status" value="1"/>
</dbReference>
<protein>
    <recommendedName>
        <fullName evidence="9">Glycosyltransferase RgtA/B/C/D-like domain-containing protein</fullName>
    </recommendedName>
</protein>
<proteinExistence type="predicted"/>
<dbReference type="PANTHER" id="PTHR33908">
    <property type="entry name" value="MANNOSYLTRANSFERASE YKCB-RELATED"/>
    <property type="match status" value="1"/>
</dbReference>
<dbReference type="InterPro" id="IPR050297">
    <property type="entry name" value="LipidA_mod_glycosyltrf_83"/>
</dbReference>
<feature type="transmembrane region" description="Helical" evidence="8">
    <location>
        <begin position="261"/>
        <end position="283"/>
    </location>
</feature>
<reference evidence="10 11" key="1">
    <citation type="journal article" date="2016" name="Nat. Commun.">
        <title>Thousands of microbial genomes shed light on interconnected biogeochemical processes in an aquifer system.</title>
        <authorList>
            <person name="Anantharaman K."/>
            <person name="Brown C.T."/>
            <person name="Hug L.A."/>
            <person name="Sharon I."/>
            <person name="Castelle C.J."/>
            <person name="Probst A.J."/>
            <person name="Thomas B.C."/>
            <person name="Singh A."/>
            <person name="Wilkins M.J."/>
            <person name="Karaoz U."/>
            <person name="Brodie E.L."/>
            <person name="Williams K.H."/>
            <person name="Hubbard S.S."/>
            <person name="Banfield J.F."/>
        </authorList>
    </citation>
    <scope>NUCLEOTIDE SEQUENCE [LARGE SCALE GENOMIC DNA]</scope>
</reference>
<sequence length="504" mass="57647">MKSKPYWVLFFSILVFAFLIRVIPPQNNNFFFTMDQGNDAVHVRELTERGQLPVKGPETGIAGLYAGPGWYYFIGVGYKLFNGHPYGALFVTILLGVATTAFIMWQLKSRVSPYVALFIGTSLQFYWFFYDTSRWAFNPFPLVFLSFWFVFLLVNFLQGKKRSFVYALIPIALGFNTEIAGSVALFVFHFLVGLHQVIKKKIALKFLLGLDVVLPTILLLPLTLRLFVEFVQSKFIFAQTGGRGFFSSTTFGEMGARFGEIFSISLVPQSLLISILVFVFIFYLFAKNGGFKDKFAGKFVSLVIVLFIISYLLFSLNSAWRDWHTVYLYPLLFVSFLLMLAKISKKAAAIVWGGVIISQLLVFVPRYLQYLQPSNDVSVLKNEMSVVDYVYSKNEGNGFDVYVYTPHVYDYNWQYLFWWQGKNKYGFVPCEYTIEPGFLKDTYVPSSAFYAKPQIGCGKIIFLVIEPGGDPEKFDKWYEKASKDTTLVEEAEVGGVRVEKRTIM</sequence>
<keyword evidence="6 8" id="KW-1133">Transmembrane helix</keyword>
<keyword evidence="2" id="KW-1003">Cell membrane</keyword>
<keyword evidence="3" id="KW-0328">Glycosyltransferase</keyword>
<feature type="transmembrane region" description="Helical" evidence="8">
    <location>
        <begin position="164"/>
        <end position="194"/>
    </location>
</feature>
<comment type="subcellular location">
    <subcellularLocation>
        <location evidence="1">Cell membrane</location>
        <topology evidence="1">Multi-pass membrane protein</topology>
    </subcellularLocation>
</comment>
<dbReference type="Proteomes" id="UP000178659">
    <property type="component" value="Unassembled WGS sequence"/>
</dbReference>
<dbReference type="EMBL" id="MHCC01000001">
    <property type="protein sequence ID" value="OGY14257.1"/>
    <property type="molecule type" value="Genomic_DNA"/>
</dbReference>
<feature type="transmembrane region" description="Helical" evidence="8">
    <location>
        <begin position="6"/>
        <end position="24"/>
    </location>
</feature>
<evidence type="ECO:0000259" key="9">
    <source>
        <dbReference type="Pfam" id="PF13231"/>
    </source>
</evidence>
<name>A0A1G1VFZ7_9BACT</name>
<dbReference type="AlphaFoldDB" id="A0A1G1VFZ7"/>
<feature type="transmembrane region" description="Helical" evidence="8">
    <location>
        <begin position="86"/>
        <end position="105"/>
    </location>
</feature>
<keyword evidence="5 8" id="KW-0812">Transmembrane</keyword>
<dbReference type="GO" id="GO:0005886">
    <property type="term" value="C:plasma membrane"/>
    <property type="evidence" value="ECO:0007669"/>
    <property type="project" value="UniProtKB-SubCell"/>
</dbReference>
<gene>
    <name evidence="10" type="ORF">A3A77_02155</name>
</gene>
<evidence type="ECO:0000313" key="10">
    <source>
        <dbReference type="EMBL" id="OGY14257.1"/>
    </source>
</evidence>
<evidence type="ECO:0000256" key="1">
    <source>
        <dbReference type="ARBA" id="ARBA00004651"/>
    </source>
</evidence>
<feature type="transmembrane region" description="Helical" evidence="8">
    <location>
        <begin position="350"/>
        <end position="368"/>
    </location>
</feature>
<accession>A0A1G1VFZ7</accession>
<dbReference type="GO" id="GO:0009103">
    <property type="term" value="P:lipopolysaccharide biosynthetic process"/>
    <property type="evidence" value="ECO:0007669"/>
    <property type="project" value="UniProtKB-ARBA"/>
</dbReference>
<evidence type="ECO:0000256" key="6">
    <source>
        <dbReference type="ARBA" id="ARBA00022989"/>
    </source>
</evidence>
<evidence type="ECO:0000256" key="8">
    <source>
        <dbReference type="SAM" id="Phobius"/>
    </source>
</evidence>
<comment type="caution">
    <text evidence="10">The sequence shown here is derived from an EMBL/GenBank/DDBJ whole genome shotgun (WGS) entry which is preliminary data.</text>
</comment>
<feature type="transmembrane region" description="Helical" evidence="8">
    <location>
        <begin position="136"/>
        <end position="158"/>
    </location>
</feature>
<dbReference type="PANTHER" id="PTHR33908:SF11">
    <property type="entry name" value="MEMBRANE PROTEIN"/>
    <property type="match status" value="1"/>
</dbReference>
<evidence type="ECO:0000256" key="3">
    <source>
        <dbReference type="ARBA" id="ARBA00022676"/>
    </source>
</evidence>
<evidence type="ECO:0000256" key="2">
    <source>
        <dbReference type="ARBA" id="ARBA00022475"/>
    </source>
</evidence>
<feature type="transmembrane region" description="Helical" evidence="8">
    <location>
        <begin position="111"/>
        <end position="129"/>
    </location>
</feature>
<evidence type="ECO:0000313" key="11">
    <source>
        <dbReference type="Proteomes" id="UP000178659"/>
    </source>
</evidence>